<evidence type="ECO:0000259" key="3">
    <source>
        <dbReference type="Pfam" id="PF14295"/>
    </source>
</evidence>
<name>A0AA38VKX9_9PEZI</name>
<dbReference type="Proteomes" id="UP001174694">
    <property type="component" value="Unassembled WGS sequence"/>
</dbReference>
<keyword evidence="5" id="KW-1185">Reference proteome</keyword>
<organism evidence="4 5">
    <name type="scientific">Pleurostoma richardsiae</name>
    <dbReference type="NCBI Taxonomy" id="41990"/>
    <lineage>
        <taxon>Eukaryota</taxon>
        <taxon>Fungi</taxon>
        <taxon>Dikarya</taxon>
        <taxon>Ascomycota</taxon>
        <taxon>Pezizomycotina</taxon>
        <taxon>Sordariomycetes</taxon>
        <taxon>Sordariomycetidae</taxon>
        <taxon>Calosphaeriales</taxon>
        <taxon>Pleurostomataceae</taxon>
        <taxon>Pleurostoma</taxon>
    </lineage>
</organism>
<feature type="region of interest" description="Disordered" evidence="1">
    <location>
        <begin position="45"/>
        <end position="86"/>
    </location>
</feature>
<evidence type="ECO:0000313" key="5">
    <source>
        <dbReference type="Proteomes" id="UP001174694"/>
    </source>
</evidence>
<keyword evidence="2" id="KW-1133">Transmembrane helix</keyword>
<dbReference type="EMBL" id="JANBVO010000009">
    <property type="protein sequence ID" value="KAJ9149744.1"/>
    <property type="molecule type" value="Genomic_DNA"/>
</dbReference>
<dbReference type="AlphaFoldDB" id="A0AA38VKX9"/>
<dbReference type="Pfam" id="PF14295">
    <property type="entry name" value="PAN_4"/>
    <property type="match status" value="1"/>
</dbReference>
<comment type="caution">
    <text evidence="4">The sequence shown here is derived from an EMBL/GenBank/DDBJ whole genome shotgun (WGS) entry which is preliminary data.</text>
</comment>
<evidence type="ECO:0000256" key="2">
    <source>
        <dbReference type="SAM" id="Phobius"/>
    </source>
</evidence>
<protein>
    <recommendedName>
        <fullName evidence="3">Apple domain-containing protein</fullName>
    </recommendedName>
</protein>
<reference evidence="4" key="1">
    <citation type="submission" date="2022-07" db="EMBL/GenBank/DDBJ databases">
        <title>Fungi with potential for degradation of polypropylene.</title>
        <authorList>
            <person name="Gostincar C."/>
        </authorList>
    </citation>
    <scope>NUCLEOTIDE SEQUENCE</scope>
    <source>
        <strain evidence="4">EXF-13308</strain>
    </source>
</reference>
<proteinExistence type="predicted"/>
<feature type="domain" description="Apple" evidence="3">
    <location>
        <begin position="214"/>
        <end position="257"/>
    </location>
</feature>
<accession>A0AA38VKX9</accession>
<sequence>MDGRQSTRGFDWRAKRFSGARSTAQTDASSSIYFTGEPSQFTFYREGTPPPSLHEKTPSGTWTGTWASSTGPVLPNDGTIASSGEEDGAGRICGLKKRVFWIALLAVVLLVGVAVGVGAGIGASKKSSSAAADSTASSSISPVPAATATSTSASQLSSASATPSSTYASATATPTTFVTDCPATNNTYYTATDSDKRFLRLCGVDYSGTSGAVDITNLLTSNMTECMDACGNATDCTACGWGYIDGDLGDKHRCWLKKDLGKSHDATGWCFAILV</sequence>
<feature type="transmembrane region" description="Helical" evidence="2">
    <location>
        <begin position="99"/>
        <end position="121"/>
    </location>
</feature>
<feature type="compositionally biased region" description="Low complexity" evidence="1">
    <location>
        <begin position="58"/>
        <end position="72"/>
    </location>
</feature>
<evidence type="ECO:0000256" key="1">
    <source>
        <dbReference type="SAM" id="MobiDB-lite"/>
    </source>
</evidence>
<dbReference type="InterPro" id="IPR003609">
    <property type="entry name" value="Pan_app"/>
</dbReference>
<gene>
    <name evidence="4" type="ORF">NKR23_g4168</name>
</gene>
<keyword evidence="2" id="KW-0812">Transmembrane</keyword>
<evidence type="ECO:0000313" key="4">
    <source>
        <dbReference type="EMBL" id="KAJ9149744.1"/>
    </source>
</evidence>
<keyword evidence="2" id="KW-0472">Membrane</keyword>